<dbReference type="Gene3D" id="3.30.40.10">
    <property type="entry name" value="Zinc/RING finger domain, C3HC4 (zinc finger)"/>
    <property type="match status" value="1"/>
</dbReference>
<dbReference type="SMART" id="SM00336">
    <property type="entry name" value="BBOX"/>
    <property type="match status" value="1"/>
</dbReference>
<gene>
    <name evidence="13" type="primary">LOC116940227</name>
</gene>
<keyword evidence="5" id="KW-0391">Immunity</keyword>
<dbReference type="PANTHER" id="PTHR25465">
    <property type="entry name" value="B-BOX DOMAIN CONTAINING"/>
    <property type="match status" value="1"/>
</dbReference>
<dbReference type="PROSITE" id="PS00518">
    <property type="entry name" value="ZF_RING_1"/>
    <property type="match status" value="1"/>
</dbReference>
<evidence type="ECO:0000256" key="4">
    <source>
        <dbReference type="ARBA" id="ARBA00022833"/>
    </source>
</evidence>
<evidence type="ECO:0000256" key="3">
    <source>
        <dbReference type="ARBA" id="ARBA00022771"/>
    </source>
</evidence>
<protein>
    <submittedName>
        <fullName evidence="13">E3 ubiquitin-protein ligase TRIM62-like isoform X1</fullName>
    </submittedName>
</protein>
<dbReference type="InterPro" id="IPR027370">
    <property type="entry name" value="Znf-RING_euk"/>
</dbReference>
<dbReference type="SUPFAM" id="SSF57850">
    <property type="entry name" value="RING/U-box"/>
    <property type="match status" value="1"/>
</dbReference>
<evidence type="ECO:0000256" key="2">
    <source>
        <dbReference type="ARBA" id="ARBA00022723"/>
    </source>
</evidence>
<feature type="compositionally biased region" description="Basic residues" evidence="8">
    <location>
        <begin position="1"/>
        <end position="14"/>
    </location>
</feature>
<reference evidence="13" key="1">
    <citation type="submission" date="2025-08" db="UniProtKB">
        <authorList>
            <consortium name="RefSeq"/>
        </authorList>
    </citation>
    <scope>IDENTIFICATION</scope>
    <source>
        <tissue evidence="13">Sperm</tissue>
    </source>
</reference>
<dbReference type="InterPro" id="IPR043136">
    <property type="entry name" value="B30.2/SPRY_sf"/>
</dbReference>
<feature type="region of interest" description="Disordered" evidence="8">
    <location>
        <begin position="1"/>
        <end position="24"/>
    </location>
</feature>
<dbReference type="InterPro" id="IPR000315">
    <property type="entry name" value="Znf_B-box"/>
</dbReference>
<dbReference type="Pfam" id="PF13765">
    <property type="entry name" value="PRY"/>
    <property type="match status" value="1"/>
</dbReference>
<dbReference type="InterPro" id="IPR001841">
    <property type="entry name" value="Znf_RING"/>
</dbReference>
<dbReference type="InterPro" id="IPR006574">
    <property type="entry name" value="PRY"/>
</dbReference>
<dbReference type="AlphaFoldDB" id="A0AAJ7WQ21"/>
<evidence type="ECO:0000256" key="1">
    <source>
        <dbReference type="ARBA" id="ARBA00022588"/>
    </source>
</evidence>
<dbReference type="GO" id="GO:0005737">
    <property type="term" value="C:cytoplasm"/>
    <property type="evidence" value="ECO:0007669"/>
    <property type="project" value="UniProtKB-ARBA"/>
</dbReference>
<dbReference type="InterPro" id="IPR003877">
    <property type="entry name" value="SPRY_dom"/>
</dbReference>
<dbReference type="Pfam" id="PF00643">
    <property type="entry name" value="zf-B_box"/>
    <property type="match status" value="1"/>
</dbReference>
<dbReference type="SUPFAM" id="SSF49899">
    <property type="entry name" value="Concanavalin A-like lectins/glucanases"/>
    <property type="match status" value="1"/>
</dbReference>
<dbReference type="InterPro" id="IPR013320">
    <property type="entry name" value="ConA-like_dom_sf"/>
</dbReference>
<feature type="domain" description="B30.2/SPRY" evidence="11">
    <location>
        <begin position="357"/>
        <end position="548"/>
    </location>
</feature>
<dbReference type="PROSITE" id="PS50089">
    <property type="entry name" value="ZF_RING_2"/>
    <property type="match status" value="1"/>
</dbReference>
<keyword evidence="7" id="KW-0175">Coiled coil</keyword>
<dbReference type="PRINTS" id="PR01407">
    <property type="entry name" value="BUTYPHLNCDUF"/>
</dbReference>
<feature type="domain" description="B box-type" evidence="10">
    <location>
        <begin position="169"/>
        <end position="205"/>
    </location>
</feature>
<dbReference type="GO" id="GO:0008270">
    <property type="term" value="F:zinc ion binding"/>
    <property type="evidence" value="ECO:0007669"/>
    <property type="project" value="UniProtKB-KW"/>
</dbReference>
<keyword evidence="2" id="KW-0479">Metal-binding</keyword>
<accession>A0AAJ7WQ21</accession>
<evidence type="ECO:0000256" key="5">
    <source>
        <dbReference type="ARBA" id="ARBA00022859"/>
    </source>
</evidence>
<dbReference type="InterPro" id="IPR003879">
    <property type="entry name" value="Butyrophylin_SPRY"/>
</dbReference>
<evidence type="ECO:0000259" key="11">
    <source>
        <dbReference type="PROSITE" id="PS50188"/>
    </source>
</evidence>
<proteinExistence type="predicted"/>
<evidence type="ECO:0000256" key="8">
    <source>
        <dbReference type="SAM" id="MobiDB-lite"/>
    </source>
</evidence>
<dbReference type="PROSITE" id="PS50188">
    <property type="entry name" value="B302_SPRY"/>
    <property type="match status" value="1"/>
</dbReference>
<evidence type="ECO:0000259" key="9">
    <source>
        <dbReference type="PROSITE" id="PS50089"/>
    </source>
</evidence>
<dbReference type="InterPro" id="IPR017907">
    <property type="entry name" value="Znf_RING_CS"/>
</dbReference>
<feature type="domain" description="RING-type" evidence="9">
    <location>
        <begin position="71"/>
        <end position="111"/>
    </location>
</feature>
<dbReference type="RefSeq" id="XP_032805597.1">
    <property type="nucleotide sequence ID" value="XM_032949706.1"/>
</dbReference>
<dbReference type="PROSITE" id="PS50119">
    <property type="entry name" value="ZF_BBOX"/>
    <property type="match status" value="1"/>
</dbReference>
<dbReference type="InterPro" id="IPR013083">
    <property type="entry name" value="Znf_RING/FYVE/PHD"/>
</dbReference>
<dbReference type="Pfam" id="PF00622">
    <property type="entry name" value="SPRY"/>
    <property type="match status" value="1"/>
</dbReference>
<evidence type="ECO:0000256" key="6">
    <source>
        <dbReference type="PROSITE-ProRule" id="PRU00024"/>
    </source>
</evidence>
<dbReference type="KEGG" id="pmrn:116940227"/>
<keyword evidence="12" id="KW-1185">Reference proteome</keyword>
<dbReference type="CDD" id="cd19769">
    <property type="entry name" value="Bbox2_TRIM16-like"/>
    <property type="match status" value="1"/>
</dbReference>
<dbReference type="SMART" id="SM00589">
    <property type="entry name" value="PRY"/>
    <property type="match status" value="1"/>
</dbReference>
<dbReference type="Pfam" id="PF13445">
    <property type="entry name" value="zf-RING_UBOX"/>
    <property type="match status" value="1"/>
</dbReference>
<evidence type="ECO:0000259" key="10">
    <source>
        <dbReference type="PROSITE" id="PS50119"/>
    </source>
</evidence>
<keyword evidence="1" id="KW-0399">Innate immunity</keyword>
<dbReference type="InterPro" id="IPR051051">
    <property type="entry name" value="E3_ubiq-ligase_TRIM/RNF"/>
</dbReference>
<name>A0AAJ7WQ21_PETMA</name>
<dbReference type="SMART" id="SM00184">
    <property type="entry name" value="RING"/>
    <property type="match status" value="1"/>
</dbReference>
<evidence type="ECO:0000256" key="7">
    <source>
        <dbReference type="SAM" id="Coils"/>
    </source>
</evidence>
<organism evidence="12 13">
    <name type="scientific">Petromyzon marinus</name>
    <name type="common">Sea lamprey</name>
    <dbReference type="NCBI Taxonomy" id="7757"/>
    <lineage>
        <taxon>Eukaryota</taxon>
        <taxon>Metazoa</taxon>
        <taxon>Chordata</taxon>
        <taxon>Craniata</taxon>
        <taxon>Vertebrata</taxon>
        <taxon>Cyclostomata</taxon>
        <taxon>Hyperoartia</taxon>
        <taxon>Petromyzontiformes</taxon>
        <taxon>Petromyzontidae</taxon>
        <taxon>Petromyzon</taxon>
    </lineage>
</organism>
<dbReference type="Gene3D" id="2.60.120.920">
    <property type="match status" value="1"/>
</dbReference>
<sequence length="548" mass="61156">MGWKKKESRARGIRPHPTPASNRTTAGCCASTLNSFLPPPSTINNRNLAGGGKKAPYAAMASAAVENDLTCSICLDLFDCPTTLSCGHSFCLQCLEDACKSAKLFTCPHCRAPYEQLPQLSKNVVLASLVETLSVQAAAALANGDDKSPSVVDSGTIESLGKDGECRWCGKHGKPVQMFCTLDHALICTACTVEGEHRSHNVITLEREKEARKESLKEDMNSVTKKEKEAASQLYVLRENYRVVQESTKNNKAKISSKYTWQRKLLDEEERAALKQLEDNGALLLCKIQNNINSFERELQALQQSKQKLKELLFVEDPIDFLQNSFHNEIRMYIDQKSETLLPPAPMQQDNVTFRSLEDVINKRLRSFLTTGYGRSPTLNSNTAHSNLKLSADLRTAKRVIHSQRYAAHPSRFDCWLQALCSQAFSSGRHYLEVDVGGSDFFFVGVACETIPRKGHWQDNALGGSKSSWVVGRRGVNYIAAHGDIFYKIEVRSHLRRVGVYLEWESGLLSFYNTDTMDRLHLFSHKFVQPLHPGLYVGAGQVTIHGLP</sequence>
<evidence type="ECO:0000313" key="12">
    <source>
        <dbReference type="Proteomes" id="UP001318040"/>
    </source>
</evidence>
<dbReference type="Proteomes" id="UP001318040">
    <property type="component" value="Chromosome 8"/>
</dbReference>
<feature type="coiled-coil region" evidence="7">
    <location>
        <begin position="206"/>
        <end position="233"/>
    </location>
</feature>
<dbReference type="SUPFAM" id="SSF57845">
    <property type="entry name" value="B-box zinc-binding domain"/>
    <property type="match status" value="1"/>
</dbReference>
<dbReference type="Gene3D" id="3.30.160.60">
    <property type="entry name" value="Classic Zinc Finger"/>
    <property type="match status" value="1"/>
</dbReference>
<keyword evidence="4" id="KW-0862">Zinc</keyword>
<dbReference type="GO" id="GO:0045087">
    <property type="term" value="P:innate immune response"/>
    <property type="evidence" value="ECO:0007669"/>
    <property type="project" value="UniProtKB-KW"/>
</dbReference>
<keyword evidence="3 6" id="KW-0863">Zinc-finger</keyword>
<evidence type="ECO:0000313" key="13">
    <source>
        <dbReference type="RefSeq" id="XP_032805597.1"/>
    </source>
</evidence>
<dbReference type="SMART" id="SM00449">
    <property type="entry name" value="SPRY"/>
    <property type="match status" value="1"/>
</dbReference>
<dbReference type="InterPro" id="IPR001870">
    <property type="entry name" value="B30.2/SPRY"/>
</dbReference>
<dbReference type="PANTHER" id="PTHR25465:SF14">
    <property type="entry name" value="E3 UBIQUITIN-PROTEIN LIGASE TRIM65"/>
    <property type="match status" value="1"/>
</dbReference>